<evidence type="ECO:0000256" key="1">
    <source>
        <dbReference type="SAM" id="MobiDB-lite"/>
    </source>
</evidence>
<feature type="non-terminal residue" evidence="2">
    <location>
        <position position="1"/>
    </location>
</feature>
<accession>A0A1A8F741</accession>
<dbReference type="AlphaFoldDB" id="A0A1A8F741"/>
<reference evidence="2" key="2">
    <citation type="submission" date="2016-06" db="EMBL/GenBank/DDBJ databases">
        <title>The genome of a short-lived fish provides insights into sex chromosome evolution and the genetic control of aging.</title>
        <authorList>
            <person name="Reichwald K."/>
            <person name="Felder M."/>
            <person name="Petzold A."/>
            <person name="Koch P."/>
            <person name="Groth M."/>
            <person name="Platzer M."/>
        </authorList>
    </citation>
    <scope>NUCLEOTIDE SEQUENCE</scope>
    <source>
        <tissue evidence="2">Brain</tissue>
    </source>
</reference>
<gene>
    <name evidence="2" type="primary">Nfu_g_1_017161</name>
</gene>
<evidence type="ECO:0000313" key="2">
    <source>
        <dbReference type="EMBL" id="SBQ54576.1"/>
    </source>
</evidence>
<dbReference type="EMBL" id="HAEB01008049">
    <property type="protein sequence ID" value="SBQ54576.1"/>
    <property type="molecule type" value="Transcribed_RNA"/>
</dbReference>
<sequence>VTPPSASAPRMPSSRQTKPSARQRKTFPVSKRTKNGMLEQSFLNAPSDPSLKKQTPASADSVNHREGLSQRRVPVEQNPPADFTTVPSKDQNTSKVFNPTCLCWWCLPTAAEP</sequence>
<feature type="non-terminal residue" evidence="2">
    <location>
        <position position="113"/>
    </location>
</feature>
<reference evidence="2" key="1">
    <citation type="submission" date="2016-05" db="EMBL/GenBank/DDBJ databases">
        <authorList>
            <person name="Lavstsen T."/>
            <person name="Jespersen J.S."/>
        </authorList>
    </citation>
    <scope>NUCLEOTIDE SEQUENCE</scope>
    <source>
        <tissue evidence="2">Brain</tissue>
    </source>
</reference>
<feature type="region of interest" description="Disordered" evidence="1">
    <location>
        <begin position="1"/>
        <end position="91"/>
    </location>
</feature>
<proteinExistence type="predicted"/>
<organism evidence="2">
    <name type="scientific">Nothobranchius korthausae</name>
    <dbReference type="NCBI Taxonomy" id="1143690"/>
    <lineage>
        <taxon>Eukaryota</taxon>
        <taxon>Metazoa</taxon>
        <taxon>Chordata</taxon>
        <taxon>Craniata</taxon>
        <taxon>Vertebrata</taxon>
        <taxon>Euteleostomi</taxon>
        <taxon>Actinopterygii</taxon>
        <taxon>Neopterygii</taxon>
        <taxon>Teleostei</taxon>
        <taxon>Neoteleostei</taxon>
        <taxon>Acanthomorphata</taxon>
        <taxon>Ovalentaria</taxon>
        <taxon>Atherinomorphae</taxon>
        <taxon>Cyprinodontiformes</taxon>
        <taxon>Nothobranchiidae</taxon>
        <taxon>Nothobranchius</taxon>
    </lineage>
</organism>
<feature type="compositionally biased region" description="Low complexity" evidence="1">
    <location>
        <begin position="1"/>
        <end position="15"/>
    </location>
</feature>
<protein>
    <submittedName>
        <fullName evidence="2">Uncharacterized protein</fullName>
    </submittedName>
</protein>
<name>A0A1A8F741_9TELE</name>
<feature type="compositionally biased region" description="Polar residues" evidence="1">
    <location>
        <begin position="52"/>
        <end position="61"/>
    </location>
</feature>